<dbReference type="EMBL" id="LN650648">
    <property type="protein sequence ID" value="CEI73185.1"/>
    <property type="molecule type" value="Genomic_DNA"/>
</dbReference>
<dbReference type="RefSeq" id="WP_092925364.1">
    <property type="nucleotide sequence ID" value="NZ_FJTZ01000012.1"/>
</dbReference>
<evidence type="ECO:0000256" key="1">
    <source>
        <dbReference type="SAM" id="MobiDB-lite"/>
    </source>
</evidence>
<name>A0A2P2BS23_9FIRM</name>
<keyword evidence="3" id="KW-1185">Reference proteome</keyword>
<protein>
    <recommendedName>
        <fullName evidence="4">Small, acid-soluble spore protein, alpha/beta type</fullName>
    </recommendedName>
</protein>
<dbReference type="KEGG" id="rhom:FRIFI_1652"/>
<proteinExistence type="predicted"/>
<dbReference type="Proteomes" id="UP000245695">
    <property type="component" value="Chromosome 1"/>
</dbReference>
<evidence type="ECO:0000313" key="3">
    <source>
        <dbReference type="Proteomes" id="UP000245695"/>
    </source>
</evidence>
<dbReference type="AlphaFoldDB" id="A0A2P2BS23"/>
<evidence type="ECO:0008006" key="4">
    <source>
        <dbReference type="Google" id="ProtNLM"/>
    </source>
</evidence>
<feature type="compositionally biased region" description="Basic and acidic residues" evidence="1">
    <location>
        <begin position="64"/>
        <end position="74"/>
    </location>
</feature>
<feature type="region of interest" description="Disordered" evidence="1">
    <location>
        <begin position="47"/>
        <end position="74"/>
    </location>
</feature>
<reference evidence="2 3" key="1">
    <citation type="submission" date="2014-09" db="EMBL/GenBank/DDBJ databases">
        <authorList>
            <person name="Hornung B.V."/>
        </authorList>
    </citation>
    <scope>NUCLEOTIDE SEQUENCE [LARGE SCALE GENOMIC DNA]</scope>
    <source>
        <strain evidence="2 3">FRIFI</strain>
    </source>
</reference>
<evidence type="ECO:0000313" key="2">
    <source>
        <dbReference type="EMBL" id="CEI73185.1"/>
    </source>
</evidence>
<feature type="compositionally biased region" description="Polar residues" evidence="1">
    <location>
        <begin position="47"/>
        <end position="63"/>
    </location>
</feature>
<organism evidence="2 3">
    <name type="scientific">Romboutsia hominis</name>
    <dbReference type="NCBI Taxonomy" id="1507512"/>
    <lineage>
        <taxon>Bacteria</taxon>
        <taxon>Bacillati</taxon>
        <taxon>Bacillota</taxon>
        <taxon>Clostridia</taxon>
        <taxon>Peptostreptococcales</taxon>
        <taxon>Peptostreptococcaceae</taxon>
        <taxon>Romboutsia</taxon>
    </lineage>
</organism>
<accession>A0A2P2BS23</accession>
<sequence>MTNQKKHSTRRMQDYENEKIEIAHELGINGANETEVNAKMASENEAIYSSKTRTKNSNLNNDQKTAREKNYYRE</sequence>
<gene>
    <name evidence="2" type="ORF">FRIFI_1652</name>
</gene>